<dbReference type="InterPro" id="IPR009446">
    <property type="entry name" value="Mgm101"/>
</dbReference>
<name>A0AAD7V9R6_9FUNG</name>
<reference evidence="10 11" key="1">
    <citation type="submission" date="2023-03" db="EMBL/GenBank/DDBJ databases">
        <title>Genome sequence of Lichtheimia ornata CBS 291.66.</title>
        <authorList>
            <person name="Mohabir J.T."/>
            <person name="Shea T.P."/>
            <person name="Kurbessoian T."/>
            <person name="Berby B."/>
            <person name="Fontaine J."/>
            <person name="Livny J."/>
            <person name="Gnirke A."/>
            <person name="Stajich J.E."/>
            <person name="Cuomo C.A."/>
        </authorList>
    </citation>
    <scope>NUCLEOTIDE SEQUENCE [LARGE SCALE GENOMIC DNA]</scope>
    <source>
        <strain evidence="10">CBS 291.66</strain>
    </source>
</reference>
<dbReference type="Pfam" id="PF06420">
    <property type="entry name" value="Mgm101p"/>
    <property type="match status" value="1"/>
</dbReference>
<keyword evidence="8" id="KW-0234">DNA repair</keyword>
<evidence type="ECO:0000256" key="1">
    <source>
        <dbReference type="ARBA" id="ARBA00004436"/>
    </source>
</evidence>
<dbReference type="GO" id="GO:0000725">
    <property type="term" value="P:recombinational repair"/>
    <property type="evidence" value="ECO:0007669"/>
    <property type="project" value="TreeGrafter"/>
</dbReference>
<organism evidence="10 11">
    <name type="scientific">Lichtheimia ornata</name>
    <dbReference type="NCBI Taxonomy" id="688661"/>
    <lineage>
        <taxon>Eukaryota</taxon>
        <taxon>Fungi</taxon>
        <taxon>Fungi incertae sedis</taxon>
        <taxon>Mucoromycota</taxon>
        <taxon>Mucoromycotina</taxon>
        <taxon>Mucoromycetes</taxon>
        <taxon>Mucorales</taxon>
        <taxon>Lichtheimiaceae</taxon>
        <taxon>Lichtheimia</taxon>
    </lineage>
</organism>
<dbReference type="RefSeq" id="XP_058346487.1">
    <property type="nucleotide sequence ID" value="XM_058482920.1"/>
</dbReference>
<dbReference type="GO" id="GO:0036297">
    <property type="term" value="P:interstrand cross-link repair"/>
    <property type="evidence" value="ECO:0007669"/>
    <property type="project" value="TreeGrafter"/>
</dbReference>
<dbReference type="EMBL" id="JARTCD010000008">
    <property type="protein sequence ID" value="KAJ8661574.1"/>
    <property type="molecule type" value="Genomic_DNA"/>
</dbReference>
<keyword evidence="7" id="KW-0496">Mitochondrion</keyword>
<evidence type="ECO:0000256" key="8">
    <source>
        <dbReference type="ARBA" id="ARBA00023204"/>
    </source>
</evidence>
<evidence type="ECO:0000256" key="5">
    <source>
        <dbReference type="ARBA" id="ARBA00022946"/>
    </source>
</evidence>
<evidence type="ECO:0000256" key="2">
    <source>
        <dbReference type="ARBA" id="ARBA00007053"/>
    </source>
</evidence>
<evidence type="ECO:0000313" key="10">
    <source>
        <dbReference type="EMBL" id="KAJ8661574.1"/>
    </source>
</evidence>
<dbReference type="GeneID" id="83210256"/>
<keyword evidence="6" id="KW-0238">DNA-binding</keyword>
<keyword evidence="5" id="KW-0809">Transit peptide</keyword>
<dbReference type="AlphaFoldDB" id="A0AAD7V9R6"/>
<keyword evidence="11" id="KW-1185">Reference proteome</keyword>
<dbReference type="PANTHER" id="PTHR31404:SF0">
    <property type="entry name" value="MITOCHONDRIAL GENOME MAINTENANCE PROTEIN MGM101"/>
    <property type="match status" value="1"/>
</dbReference>
<evidence type="ECO:0000256" key="4">
    <source>
        <dbReference type="ARBA" id="ARBA00022763"/>
    </source>
</evidence>
<keyword evidence="9" id="KW-1135">Mitochondrion nucleoid</keyword>
<keyword evidence="4" id="KW-0227">DNA damage</keyword>
<comment type="subcellular location">
    <subcellularLocation>
        <location evidence="1">Mitochondrion matrix</location>
        <location evidence="1">Mitochondrion nucleoid</location>
    </subcellularLocation>
</comment>
<evidence type="ECO:0000256" key="9">
    <source>
        <dbReference type="ARBA" id="ARBA00023271"/>
    </source>
</evidence>
<proteinExistence type="inferred from homology"/>
<evidence type="ECO:0000256" key="6">
    <source>
        <dbReference type="ARBA" id="ARBA00023125"/>
    </source>
</evidence>
<gene>
    <name evidence="10" type="ORF">O0I10_002842</name>
</gene>
<protein>
    <recommendedName>
        <fullName evidence="3">Mitochondrial genome maintenance protein MGM101</fullName>
    </recommendedName>
</protein>
<dbReference type="GO" id="GO:0000262">
    <property type="term" value="C:mitochondrial chromosome"/>
    <property type="evidence" value="ECO:0007669"/>
    <property type="project" value="InterPro"/>
</dbReference>
<accession>A0AAD7V9R6</accession>
<dbReference type="PANTHER" id="PTHR31404">
    <property type="entry name" value="MITOCHONDRIAL GENOME MAINTENANCE PROTEIN MGM101"/>
    <property type="match status" value="1"/>
</dbReference>
<dbReference type="GO" id="GO:0003697">
    <property type="term" value="F:single-stranded DNA binding"/>
    <property type="evidence" value="ECO:0007669"/>
    <property type="project" value="InterPro"/>
</dbReference>
<comment type="similarity">
    <text evidence="2">Belongs to the MGM101 family.</text>
</comment>
<dbReference type="Proteomes" id="UP001234581">
    <property type="component" value="Unassembled WGS sequence"/>
</dbReference>
<evidence type="ECO:0000313" key="11">
    <source>
        <dbReference type="Proteomes" id="UP001234581"/>
    </source>
</evidence>
<evidence type="ECO:0000256" key="3">
    <source>
        <dbReference type="ARBA" id="ARBA00013628"/>
    </source>
</evidence>
<sequence length="275" mass="31257">MLRRFTLQNVSRVSRLSKVKREAPLTCHEQRSFVSTTRTVRISPKTSAKKDDSIKKEDIQAAKVDSATMAAAKELVDNNVGPFPASDSFDQPFQEASSAQDWSRSFHGLSTQPFPREIADVLQEPIAPEDVEITPDGLLYLPEIKYRRILNRAFGPGGWGLAPRGDHSINKKNISREYALVCHGRFVSQARGEQDFFDITGLPTASEGCKSNALMRCCKDLGIASELWDPTFIRKFKKKHCVDVWAEHVVQKRKKKLWRRKDSTLEYPYKELSQD</sequence>
<comment type="caution">
    <text evidence="10">The sequence shown here is derived from an EMBL/GenBank/DDBJ whole genome shotgun (WGS) entry which is preliminary data.</text>
</comment>
<evidence type="ECO:0000256" key="7">
    <source>
        <dbReference type="ARBA" id="ARBA00023128"/>
    </source>
</evidence>